<proteinExistence type="inferred from homology"/>
<dbReference type="SUPFAM" id="SSF58104">
    <property type="entry name" value="Methyl-accepting chemotaxis protein (MCP) signaling domain"/>
    <property type="match status" value="1"/>
</dbReference>
<reference evidence="8 9" key="1">
    <citation type="submission" date="2019-10" db="EMBL/GenBank/DDBJ databases">
        <title>Taxonomy of Antarctic Massilia spp.: description of Massilia rubra sp. nov., Massilia aquatica sp. nov., Massilia mucilaginosa sp. nov., Massilia frigida sp. nov. isolated from streams, lakes and regoliths.</title>
        <authorList>
            <person name="Holochova P."/>
            <person name="Sedlacek I."/>
            <person name="Kralova S."/>
            <person name="Maslanova I."/>
            <person name="Busse H.-J."/>
            <person name="Stankova E."/>
            <person name="Vrbovska V."/>
            <person name="Kovarovic V."/>
            <person name="Bartak M."/>
            <person name="Svec P."/>
            <person name="Pantucek R."/>
        </authorList>
    </citation>
    <scope>NUCLEOTIDE SEQUENCE [LARGE SCALE GENOMIC DNA]</scope>
    <source>
        <strain evidence="8 9">CCM 8733</strain>
    </source>
</reference>
<comment type="caution">
    <text evidence="8">The sequence shown here is derived from an EMBL/GenBank/DDBJ whole genome shotgun (WGS) entry which is preliminary data.</text>
</comment>
<name>A0ABX0NX37_9BURK</name>
<evidence type="ECO:0000256" key="2">
    <source>
        <dbReference type="ARBA" id="ARBA00029447"/>
    </source>
</evidence>
<dbReference type="InterPro" id="IPR004089">
    <property type="entry name" value="MCPsignal_dom"/>
</dbReference>
<dbReference type="InterPro" id="IPR051310">
    <property type="entry name" value="MCP_chemotaxis"/>
</dbReference>
<dbReference type="EMBL" id="WHJH01000027">
    <property type="protein sequence ID" value="NHZ91321.1"/>
    <property type="molecule type" value="Genomic_DNA"/>
</dbReference>
<comment type="similarity">
    <text evidence="2">Belongs to the methyl-accepting chemotaxis (MCP) protein family.</text>
</comment>
<evidence type="ECO:0000256" key="3">
    <source>
        <dbReference type="PROSITE-ProRule" id="PRU00284"/>
    </source>
</evidence>
<dbReference type="PROSITE" id="PS50885">
    <property type="entry name" value="HAMP"/>
    <property type="match status" value="1"/>
</dbReference>
<keyword evidence="3" id="KW-0807">Transducer</keyword>
<sequence>MCCGLATWPSKPASTSTDMLERLRIGPKLLLAPCMVLLLLIVSSGSAWYAMVRQNQAVDMIVNERAARIREAGELATDVQQAHARMYQLLTWISASFSAPRIDGLGQDIYQRHAAIERKFAALARRTGGHGPEQRFITQAGAAHATYVRAILDVIEFSQVDHSMSANAMSKAEQAFGVVALRLAELARFEQELSEHASSRAAADFAALSVLMPLLVALSVAATLGITTLVRRALLRGVADVKRSAGELASGDLTVKNRSYGSDEIADSARTLDAAIGSLNVTLKSIQASARSIDSASRGIASGSAGLSRRNAAQASVLQRAAGTVGQLGAAAGGAVEGAHSANLLADEASMQALCGGGVVDRLVLSMAALRANAQRVAQLVGVIDQLSGQTNALALNAALEAGRVGEQGGGLAALAGEVRALAQRTAGAAHEITALTAQSLADIDSASASASDAGARMAGIALSVQQVGETVGRIGQASAGQAGGIGAVSAAIVEMEQMTRHNSVLVKEAASAARRLQSQALALSQAVGGFQFDDSVPETAEPPKKTAPHLRLASRRP</sequence>
<feature type="compositionally biased region" description="Basic residues" evidence="4">
    <location>
        <begin position="547"/>
        <end position="558"/>
    </location>
</feature>
<keyword evidence="9" id="KW-1185">Reference proteome</keyword>
<evidence type="ECO:0000256" key="1">
    <source>
        <dbReference type="ARBA" id="ARBA00022500"/>
    </source>
</evidence>
<evidence type="ECO:0000256" key="4">
    <source>
        <dbReference type="SAM" id="MobiDB-lite"/>
    </source>
</evidence>
<accession>A0ABX0NX37</accession>
<keyword evidence="5" id="KW-0812">Transmembrane</keyword>
<keyword evidence="5" id="KW-1133">Transmembrane helix</keyword>
<feature type="domain" description="HAMP" evidence="7">
    <location>
        <begin position="232"/>
        <end position="284"/>
    </location>
</feature>
<dbReference type="InterPro" id="IPR004090">
    <property type="entry name" value="Chemotax_Me-accpt_rcpt"/>
</dbReference>
<dbReference type="Gene3D" id="1.10.287.950">
    <property type="entry name" value="Methyl-accepting chemotaxis protein"/>
    <property type="match status" value="1"/>
</dbReference>
<dbReference type="PANTHER" id="PTHR43531">
    <property type="entry name" value="PROTEIN ICFG"/>
    <property type="match status" value="1"/>
</dbReference>
<dbReference type="PANTHER" id="PTHR43531:SF11">
    <property type="entry name" value="METHYL-ACCEPTING CHEMOTAXIS PROTEIN 3"/>
    <property type="match status" value="1"/>
</dbReference>
<dbReference type="SMART" id="SM00283">
    <property type="entry name" value="MA"/>
    <property type="match status" value="1"/>
</dbReference>
<feature type="transmembrane region" description="Helical" evidence="5">
    <location>
        <begin position="205"/>
        <end position="226"/>
    </location>
</feature>
<evidence type="ECO:0000313" key="9">
    <source>
        <dbReference type="Proteomes" id="UP000609726"/>
    </source>
</evidence>
<keyword evidence="1" id="KW-0145">Chemotaxis</keyword>
<dbReference type="InterPro" id="IPR024478">
    <property type="entry name" value="HlyB_4HB_MCP"/>
</dbReference>
<organism evidence="8 9">
    <name type="scientific">Massilia mucilaginosa</name>
    <dbReference type="NCBI Taxonomy" id="2609282"/>
    <lineage>
        <taxon>Bacteria</taxon>
        <taxon>Pseudomonadati</taxon>
        <taxon>Pseudomonadota</taxon>
        <taxon>Betaproteobacteria</taxon>
        <taxon>Burkholderiales</taxon>
        <taxon>Oxalobacteraceae</taxon>
        <taxon>Telluria group</taxon>
        <taxon>Massilia</taxon>
    </lineage>
</organism>
<dbReference type="Pfam" id="PF00015">
    <property type="entry name" value="MCPsignal"/>
    <property type="match status" value="1"/>
</dbReference>
<feature type="region of interest" description="Disordered" evidence="4">
    <location>
        <begin position="534"/>
        <end position="558"/>
    </location>
</feature>
<dbReference type="Pfam" id="PF12729">
    <property type="entry name" value="4HB_MCP_1"/>
    <property type="match status" value="1"/>
</dbReference>
<keyword evidence="5" id="KW-0472">Membrane</keyword>
<evidence type="ECO:0000259" key="7">
    <source>
        <dbReference type="PROSITE" id="PS50885"/>
    </source>
</evidence>
<protein>
    <submittedName>
        <fullName evidence="8">HAMP domain-containing protein</fullName>
    </submittedName>
</protein>
<dbReference type="InterPro" id="IPR003660">
    <property type="entry name" value="HAMP_dom"/>
</dbReference>
<dbReference type="PRINTS" id="PR00260">
    <property type="entry name" value="CHEMTRNSDUCR"/>
</dbReference>
<evidence type="ECO:0000256" key="5">
    <source>
        <dbReference type="SAM" id="Phobius"/>
    </source>
</evidence>
<evidence type="ECO:0000259" key="6">
    <source>
        <dbReference type="PROSITE" id="PS50111"/>
    </source>
</evidence>
<feature type="transmembrane region" description="Helical" evidence="5">
    <location>
        <begin position="29"/>
        <end position="51"/>
    </location>
</feature>
<feature type="domain" description="Methyl-accepting transducer" evidence="6">
    <location>
        <begin position="289"/>
        <end position="518"/>
    </location>
</feature>
<dbReference type="Proteomes" id="UP000609726">
    <property type="component" value="Unassembled WGS sequence"/>
</dbReference>
<gene>
    <name evidence="8" type="ORF">F2P45_20210</name>
</gene>
<dbReference type="PROSITE" id="PS50111">
    <property type="entry name" value="CHEMOTAXIS_TRANSDUC_2"/>
    <property type="match status" value="1"/>
</dbReference>
<evidence type="ECO:0000313" key="8">
    <source>
        <dbReference type="EMBL" id="NHZ91321.1"/>
    </source>
</evidence>